<dbReference type="InterPro" id="IPR032675">
    <property type="entry name" value="LRR_dom_sf"/>
</dbReference>
<keyword evidence="3" id="KW-1185">Reference proteome</keyword>
<proteinExistence type="predicted"/>
<accession>A0AAD6TDG4</accession>
<comment type="caution">
    <text evidence="2">The sequence shown here is derived from an EMBL/GenBank/DDBJ whole genome shotgun (WGS) entry which is preliminary data.</text>
</comment>
<dbReference type="SUPFAM" id="SSF52047">
    <property type="entry name" value="RNI-like"/>
    <property type="match status" value="1"/>
</dbReference>
<gene>
    <name evidence="2" type="ORF">C8F04DRAFT_1073607</name>
</gene>
<dbReference type="Proteomes" id="UP001218188">
    <property type="component" value="Unassembled WGS sequence"/>
</dbReference>
<dbReference type="Gene3D" id="3.80.10.10">
    <property type="entry name" value="Ribonuclease Inhibitor"/>
    <property type="match status" value="1"/>
</dbReference>
<reference evidence="2" key="1">
    <citation type="submission" date="2023-03" db="EMBL/GenBank/DDBJ databases">
        <title>Massive genome expansion in bonnet fungi (Mycena s.s.) driven by repeated elements and novel gene families across ecological guilds.</title>
        <authorList>
            <consortium name="Lawrence Berkeley National Laboratory"/>
            <person name="Harder C.B."/>
            <person name="Miyauchi S."/>
            <person name="Viragh M."/>
            <person name="Kuo A."/>
            <person name="Thoen E."/>
            <person name="Andreopoulos B."/>
            <person name="Lu D."/>
            <person name="Skrede I."/>
            <person name="Drula E."/>
            <person name="Henrissat B."/>
            <person name="Morin E."/>
            <person name="Kohler A."/>
            <person name="Barry K."/>
            <person name="LaButti K."/>
            <person name="Morin E."/>
            <person name="Salamov A."/>
            <person name="Lipzen A."/>
            <person name="Mereny Z."/>
            <person name="Hegedus B."/>
            <person name="Baldrian P."/>
            <person name="Stursova M."/>
            <person name="Weitz H."/>
            <person name="Taylor A."/>
            <person name="Grigoriev I.V."/>
            <person name="Nagy L.G."/>
            <person name="Martin F."/>
            <person name="Kauserud H."/>
        </authorList>
    </citation>
    <scope>NUCLEOTIDE SEQUENCE</scope>
    <source>
        <strain evidence="2">CBHHK200</strain>
    </source>
</reference>
<organism evidence="2 3">
    <name type="scientific">Mycena alexandri</name>
    <dbReference type="NCBI Taxonomy" id="1745969"/>
    <lineage>
        <taxon>Eukaryota</taxon>
        <taxon>Fungi</taxon>
        <taxon>Dikarya</taxon>
        <taxon>Basidiomycota</taxon>
        <taxon>Agaricomycotina</taxon>
        <taxon>Agaricomycetes</taxon>
        <taxon>Agaricomycetidae</taxon>
        <taxon>Agaricales</taxon>
        <taxon>Marasmiineae</taxon>
        <taxon>Mycenaceae</taxon>
        <taxon>Mycena</taxon>
    </lineage>
</organism>
<dbReference type="EMBL" id="JARJCM010000010">
    <property type="protein sequence ID" value="KAJ7043075.1"/>
    <property type="molecule type" value="Genomic_DNA"/>
</dbReference>
<evidence type="ECO:0008006" key="4">
    <source>
        <dbReference type="Google" id="ProtNLM"/>
    </source>
</evidence>
<protein>
    <recommendedName>
        <fullName evidence="4">F-box domain-containing protein</fullName>
    </recommendedName>
</protein>
<sequence length="577" mass="64951">MPSELSDLIATECLDCHQIHPPRTELIPSPFQSLTTVETVPTPTETAAIRDLIRETDAEIIWREHAIARLHCEVAELHRRSEQHKAIIAPIRRVPPEVVAEIFLQVTAIEAEKSSYPLDLWRDRDDNLVEKKSIARPLVHHSPLIFGEISREWRSISLSTPRLWCSISLQCGNSRVESNSARALCTLWLKRAGSLPLSIRFYRRFGLQFQWGHSSPETIEHCQDLMKTILPYSKRWRFLDFQNLPPSSYDILNDLQLDSVPILETVSVTHDAVPAVSQSTPWAKLQVAPKLTQLSFDKIWAANIVVRGEGRTFPWSNLTHIDVGDCSADDCLWILRQALTAVACRFTVTKGSSLQHSSLVHPRLHTLKINVYSNLHSLWSHLTCSVLSTLSVHAEPQGIMIPSFFQGLPGFIARSGSNVKDFTLDGCTLDDHQFMVCLGDMPQLRHLHVSEHDNVQFTSQVWDSLARAETEHSSLIPRLKSLVLSGARESSHKSIVRMLKSRLQPAIGPVEFKRLHLVFFRNVSESAKVRLLEFRKLGLDVHASAHLYEDEAAGSEASAASESEKDEGDDELDGSDV</sequence>
<dbReference type="AlphaFoldDB" id="A0AAD6TDG4"/>
<evidence type="ECO:0000313" key="2">
    <source>
        <dbReference type="EMBL" id="KAJ7043075.1"/>
    </source>
</evidence>
<evidence type="ECO:0000313" key="3">
    <source>
        <dbReference type="Proteomes" id="UP001218188"/>
    </source>
</evidence>
<name>A0AAD6TDG4_9AGAR</name>
<feature type="region of interest" description="Disordered" evidence="1">
    <location>
        <begin position="551"/>
        <end position="577"/>
    </location>
</feature>
<evidence type="ECO:0000256" key="1">
    <source>
        <dbReference type="SAM" id="MobiDB-lite"/>
    </source>
</evidence>
<feature type="compositionally biased region" description="Acidic residues" evidence="1">
    <location>
        <begin position="564"/>
        <end position="577"/>
    </location>
</feature>